<dbReference type="EMBL" id="JAAMOX010000001">
    <property type="protein sequence ID" value="NIH54050.1"/>
    <property type="molecule type" value="Genomic_DNA"/>
</dbReference>
<dbReference type="Gene3D" id="3.10.450.50">
    <property type="match status" value="1"/>
</dbReference>
<dbReference type="GO" id="GO:0016853">
    <property type="term" value="F:isomerase activity"/>
    <property type="evidence" value="ECO:0007669"/>
    <property type="project" value="UniProtKB-KW"/>
</dbReference>
<dbReference type="InterPro" id="IPR032710">
    <property type="entry name" value="NTF2-like_dom_sf"/>
</dbReference>
<keyword evidence="3" id="KW-0413">Isomerase</keyword>
<dbReference type="EMBL" id="JAAMOX010000002">
    <property type="protein sequence ID" value="NIH54943.1"/>
    <property type="molecule type" value="Genomic_DNA"/>
</dbReference>
<organism evidence="3 4">
    <name type="scientific">Lysinibacter cavernae</name>
    <dbReference type="NCBI Taxonomy" id="1640652"/>
    <lineage>
        <taxon>Bacteria</taxon>
        <taxon>Bacillati</taxon>
        <taxon>Actinomycetota</taxon>
        <taxon>Actinomycetes</taxon>
        <taxon>Micrococcales</taxon>
        <taxon>Microbacteriaceae</taxon>
        <taxon>Lysinibacter</taxon>
    </lineage>
</organism>
<comment type="caution">
    <text evidence="3">The sequence shown here is derived from an EMBL/GenBank/DDBJ whole genome shotgun (WGS) entry which is preliminary data.</text>
</comment>
<dbReference type="InterPro" id="IPR037401">
    <property type="entry name" value="SnoaL-like"/>
</dbReference>
<reference evidence="3 4" key="1">
    <citation type="submission" date="2020-02" db="EMBL/GenBank/DDBJ databases">
        <title>Sequencing the genomes of 1000 actinobacteria strains.</title>
        <authorList>
            <person name="Klenk H.-P."/>
        </authorList>
    </citation>
    <scope>NUCLEOTIDE SEQUENCE [LARGE SCALE GENOMIC DNA]</scope>
    <source>
        <strain evidence="3 4">DSM 27960</strain>
    </source>
</reference>
<evidence type="ECO:0000313" key="4">
    <source>
        <dbReference type="Proteomes" id="UP000541033"/>
    </source>
</evidence>
<name>A0A7X5R3G0_9MICO</name>
<sequence>MTRETPAALTSQEVASAADHLVAAFSSMDADAYFGSFAPDATFIFYPEQARLNARAEYEALWAEWVEGGWKITGCESSNQLIQIAGDTGIFTHDVATSIEVDGTAETLHERETIVFVRDETGAIVAVHEHLSPTPAANPEEAVE</sequence>
<protein>
    <submittedName>
        <fullName evidence="3">Ketosteroid isomerase-like protein</fullName>
    </submittedName>
</protein>
<gene>
    <name evidence="2" type="ORF">FHX76_001918</name>
    <name evidence="3" type="ORF">FHX76_002839</name>
</gene>
<feature type="domain" description="SnoaL-like" evidence="1">
    <location>
        <begin position="14"/>
        <end position="133"/>
    </location>
</feature>
<dbReference type="SUPFAM" id="SSF54427">
    <property type="entry name" value="NTF2-like"/>
    <property type="match status" value="1"/>
</dbReference>
<evidence type="ECO:0000259" key="1">
    <source>
        <dbReference type="Pfam" id="PF13474"/>
    </source>
</evidence>
<dbReference type="Proteomes" id="UP000541033">
    <property type="component" value="Unassembled WGS sequence"/>
</dbReference>
<proteinExistence type="predicted"/>
<dbReference type="AlphaFoldDB" id="A0A7X5R3G0"/>
<dbReference type="RefSeq" id="WP_167150146.1">
    <property type="nucleotide sequence ID" value="NZ_JAAMOX010000001.1"/>
</dbReference>
<keyword evidence="4" id="KW-1185">Reference proteome</keyword>
<dbReference type="Pfam" id="PF13474">
    <property type="entry name" value="SnoaL_3"/>
    <property type="match status" value="1"/>
</dbReference>
<accession>A0A7X5R3G0</accession>
<evidence type="ECO:0000313" key="2">
    <source>
        <dbReference type="EMBL" id="NIH54050.1"/>
    </source>
</evidence>
<evidence type="ECO:0000313" key="3">
    <source>
        <dbReference type="EMBL" id="NIH54943.1"/>
    </source>
</evidence>